<evidence type="ECO:0000313" key="2">
    <source>
        <dbReference type="EMBL" id="QWV94773.1"/>
    </source>
</evidence>
<dbReference type="EMBL" id="CP076723">
    <property type="protein sequence ID" value="QWV94773.1"/>
    <property type="molecule type" value="Genomic_DNA"/>
</dbReference>
<proteinExistence type="predicted"/>
<dbReference type="RefSeq" id="WP_216801496.1">
    <property type="nucleotide sequence ID" value="NZ_CP076723.1"/>
</dbReference>
<dbReference type="Proteomes" id="UP000683557">
    <property type="component" value="Chromosome"/>
</dbReference>
<evidence type="ECO:0000313" key="3">
    <source>
        <dbReference type="Proteomes" id="UP000683557"/>
    </source>
</evidence>
<name>A0ABX8J8W2_9BACT</name>
<keyword evidence="1" id="KW-1133">Transmembrane helix</keyword>
<keyword evidence="3" id="KW-1185">Reference proteome</keyword>
<sequence>MQKRPFLLFVAGETVGRFAVVAVAVPAAAAAASSLLVIVLRHCAF</sequence>
<evidence type="ECO:0000256" key="1">
    <source>
        <dbReference type="SAM" id="Phobius"/>
    </source>
</evidence>
<organism evidence="2 3">
    <name type="scientific">Geomonas oryzisoli</name>
    <dbReference type="NCBI Taxonomy" id="2847992"/>
    <lineage>
        <taxon>Bacteria</taxon>
        <taxon>Pseudomonadati</taxon>
        <taxon>Thermodesulfobacteriota</taxon>
        <taxon>Desulfuromonadia</taxon>
        <taxon>Geobacterales</taxon>
        <taxon>Geobacteraceae</taxon>
        <taxon>Geomonas</taxon>
    </lineage>
</organism>
<keyword evidence="1" id="KW-0812">Transmembrane</keyword>
<accession>A0ABX8J8W2</accession>
<reference evidence="2 3" key="1">
    <citation type="submission" date="2021-06" db="EMBL/GenBank/DDBJ databases">
        <title>Gemonas diversity in paddy soil.</title>
        <authorList>
            <person name="Liu G."/>
        </authorList>
    </citation>
    <scope>NUCLEOTIDE SEQUENCE [LARGE SCALE GENOMIC DNA]</scope>
    <source>
        <strain evidence="2 3">RG10</strain>
    </source>
</reference>
<gene>
    <name evidence="2" type="ORF">KP004_06230</name>
</gene>
<protein>
    <submittedName>
        <fullName evidence="2">Uncharacterized protein</fullName>
    </submittedName>
</protein>
<feature type="transmembrane region" description="Helical" evidence="1">
    <location>
        <begin position="20"/>
        <end position="40"/>
    </location>
</feature>
<keyword evidence="1" id="KW-0472">Membrane</keyword>